<dbReference type="AlphaFoldDB" id="A0A0K2GYY5"/>
<dbReference type="SMART" id="SM00796">
    <property type="entry name" value="AHS1"/>
    <property type="match status" value="1"/>
</dbReference>
<gene>
    <name evidence="5" type="ORF">CLAC_03985</name>
</gene>
<keyword evidence="1" id="KW-0547">Nucleotide-binding</keyword>
<keyword evidence="2 5" id="KW-0378">Hydrolase</keyword>
<organism evidence="5 6">
    <name type="scientific">Corynebacterium lactis RW2-5</name>
    <dbReference type="NCBI Taxonomy" id="1408189"/>
    <lineage>
        <taxon>Bacteria</taxon>
        <taxon>Bacillati</taxon>
        <taxon>Actinomycetota</taxon>
        <taxon>Actinomycetes</taxon>
        <taxon>Mycobacteriales</taxon>
        <taxon>Corynebacteriaceae</taxon>
        <taxon>Corynebacterium</taxon>
    </lineage>
</organism>
<feature type="domain" description="Carboxyltransferase" evidence="4">
    <location>
        <begin position="2"/>
        <end position="200"/>
    </location>
</feature>
<evidence type="ECO:0000256" key="3">
    <source>
        <dbReference type="ARBA" id="ARBA00022840"/>
    </source>
</evidence>
<dbReference type="PATRIC" id="fig|1408189.4.peg.796"/>
<dbReference type="GO" id="GO:0005524">
    <property type="term" value="F:ATP binding"/>
    <property type="evidence" value="ECO:0007669"/>
    <property type="project" value="UniProtKB-KW"/>
</dbReference>
<evidence type="ECO:0000313" key="6">
    <source>
        <dbReference type="Proteomes" id="UP000058446"/>
    </source>
</evidence>
<protein>
    <submittedName>
        <fullName evidence="5">Allophanate hydrolase</fullName>
    </submittedName>
</protein>
<accession>A0A0K2GYY5</accession>
<dbReference type="InterPro" id="IPR010016">
    <property type="entry name" value="PxpB"/>
</dbReference>
<dbReference type="Proteomes" id="UP000058446">
    <property type="component" value="Chromosome"/>
</dbReference>
<dbReference type="Gene3D" id="3.30.1360.40">
    <property type="match status" value="1"/>
</dbReference>
<evidence type="ECO:0000256" key="2">
    <source>
        <dbReference type="ARBA" id="ARBA00022801"/>
    </source>
</evidence>
<dbReference type="Pfam" id="PF02682">
    <property type="entry name" value="CT_C_D"/>
    <property type="match status" value="1"/>
</dbReference>
<dbReference type="InterPro" id="IPR029000">
    <property type="entry name" value="Cyclophilin-like_dom_sf"/>
</dbReference>
<sequence>MAEIRPMGTNALLIDYSSSSNPLAKVLRAHAAAVEIEGLVDRVPAAQTLLLRFEGPARRYLGAVEAALRGGDAQGHTVGKRKTVKIPVHYDGADLEPLAGTLGMSPQALIDWHCERPWTAAFGGFAPGFYYMVRAGGDGWPKVFDIPRLSTPRTRVPKGSVGLAGQFAGVYPIDSPGGWQLLGHTDVEMWDLSRPNPALLEPGAQVQFEAIGSGRAV</sequence>
<name>A0A0K2GYY5_9CORY</name>
<evidence type="ECO:0000259" key="4">
    <source>
        <dbReference type="SMART" id="SM00796"/>
    </source>
</evidence>
<dbReference type="STRING" id="1408189.CLAC_03985"/>
<dbReference type="InterPro" id="IPR003833">
    <property type="entry name" value="CT_C_D"/>
</dbReference>
<evidence type="ECO:0000256" key="1">
    <source>
        <dbReference type="ARBA" id="ARBA00022741"/>
    </source>
</evidence>
<dbReference type="SUPFAM" id="SSF160467">
    <property type="entry name" value="PH0987 N-terminal domain-like"/>
    <property type="match status" value="1"/>
</dbReference>
<evidence type="ECO:0000313" key="5">
    <source>
        <dbReference type="EMBL" id="ALA67007.1"/>
    </source>
</evidence>
<dbReference type="KEGG" id="clw:CLAC_03985"/>
<dbReference type="SUPFAM" id="SSF50891">
    <property type="entry name" value="Cyclophilin-like"/>
    <property type="match status" value="1"/>
</dbReference>
<keyword evidence="6" id="KW-1185">Reference proteome</keyword>
<reference evidence="5 6" key="1">
    <citation type="submission" date="2013-10" db="EMBL/GenBank/DDBJ databases">
        <title>Complete genome sequence of Corynebacterium lactis DSM 45799(T), isolated from raw cow milk.</title>
        <authorList>
            <person name="Ruckert C."/>
            <person name="Albersmeier A."/>
            <person name="Lipski A."/>
            <person name="Kalinowski J."/>
        </authorList>
    </citation>
    <scope>NUCLEOTIDE SEQUENCE [LARGE SCALE GENOMIC DNA]</scope>
    <source>
        <strain evidence="5 6">RW2-5</strain>
    </source>
</reference>
<dbReference type="PANTHER" id="PTHR34698:SF2">
    <property type="entry name" value="5-OXOPROLINASE SUBUNIT B"/>
    <property type="match status" value="1"/>
</dbReference>
<dbReference type="EMBL" id="CP006841">
    <property type="protein sequence ID" value="ALA67007.1"/>
    <property type="molecule type" value="Genomic_DNA"/>
</dbReference>
<dbReference type="Gene3D" id="2.40.100.10">
    <property type="entry name" value="Cyclophilin-like"/>
    <property type="match status" value="1"/>
</dbReference>
<keyword evidence="3" id="KW-0067">ATP-binding</keyword>
<dbReference type="GO" id="GO:0016787">
    <property type="term" value="F:hydrolase activity"/>
    <property type="evidence" value="ECO:0007669"/>
    <property type="project" value="UniProtKB-KW"/>
</dbReference>
<proteinExistence type="predicted"/>
<dbReference type="RefSeq" id="WP_053411787.1">
    <property type="nucleotide sequence ID" value="NZ_CP006841.1"/>
</dbReference>
<dbReference type="PANTHER" id="PTHR34698">
    <property type="entry name" value="5-OXOPROLINASE SUBUNIT B"/>
    <property type="match status" value="1"/>
</dbReference>